<keyword evidence="6" id="KW-0256">Endoplasmic reticulum</keyword>
<comment type="similarity">
    <text evidence="8">In the N-terminal section; belongs to the long-chain O-acyltransferase family.</text>
</comment>
<evidence type="ECO:0000256" key="3">
    <source>
        <dbReference type="ARBA" id="ARBA00004771"/>
    </source>
</evidence>
<proteinExistence type="inferred from homology"/>
<evidence type="ECO:0000256" key="11">
    <source>
        <dbReference type="SAM" id="Phobius"/>
    </source>
</evidence>
<name>A0AAV0Q8X4_9ROSI</name>
<dbReference type="InterPro" id="IPR023213">
    <property type="entry name" value="CAT-like_dom_sf"/>
</dbReference>
<keyword evidence="11" id="KW-0472">Membrane</keyword>
<evidence type="ECO:0000313" key="15">
    <source>
        <dbReference type="Proteomes" id="UP001154282"/>
    </source>
</evidence>
<comment type="pathway">
    <text evidence="3">Glycerolipid metabolism; triacylglycerol biosynthesis.</text>
</comment>
<comment type="catalytic activity">
    <reaction evidence="9">
        <text>a long chain fatty alcohol + a fatty acyl-CoA = a long-chain alcohol wax ester + CoA</text>
        <dbReference type="Rhea" id="RHEA:38443"/>
        <dbReference type="ChEBI" id="CHEBI:17135"/>
        <dbReference type="ChEBI" id="CHEBI:57287"/>
        <dbReference type="ChEBI" id="CHEBI:77636"/>
        <dbReference type="ChEBI" id="CHEBI:235323"/>
        <dbReference type="EC" id="2.3.1.75"/>
    </reaction>
</comment>
<dbReference type="GO" id="GO:0005789">
    <property type="term" value="C:endoplasmic reticulum membrane"/>
    <property type="evidence" value="ECO:0007669"/>
    <property type="project" value="UniProtKB-SubCell"/>
</dbReference>
<dbReference type="InterPro" id="IPR009721">
    <property type="entry name" value="O-acyltransferase_WSD1_C"/>
</dbReference>
<dbReference type="GO" id="GO:0047196">
    <property type="term" value="F:long-chain-alcohol O-fatty-acyltransferase activity"/>
    <property type="evidence" value="ECO:0007669"/>
    <property type="project" value="UniProtKB-EC"/>
</dbReference>
<evidence type="ECO:0000256" key="8">
    <source>
        <dbReference type="ARBA" id="ARBA00024360"/>
    </source>
</evidence>
<reference evidence="14" key="1">
    <citation type="submission" date="2022-08" db="EMBL/GenBank/DDBJ databases">
        <authorList>
            <person name="Gutierrez-Valencia J."/>
        </authorList>
    </citation>
    <scope>NUCLEOTIDE SEQUENCE</scope>
</reference>
<gene>
    <name evidence="14" type="ORF">LITE_LOCUS42245</name>
</gene>
<dbReference type="GO" id="GO:0005886">
    <property type="term" value="C:plasma membrane"/>
    <property type="evidence" value="ECO:0007669"/>
    <property type="project" value="UniProtKB-SubCell"/>
</dbReference>
<evidence type="ECO:0000256" key="9">
    <source>
        <dbReference type="ARBA" id="ARBA00047604"/>
    </source>
</evidence>
<sequence length="519" mass="57142">MAAVTAANGKSSGGAKSADFTAVEIGEALSPTASLFHSPKLNCCIIAVLGSKTAIDPAVVKSGLERTLIRHPRFSSRLVVDDHGCRGRKLRWEKTMVELDDHIIIPNLDDDDGDGEIFTTSPDSAVEDYISRLSTFPMDVTKPLWELHILNVKTRDAESLFVFKIHHSIGDGASLISLLLACARKSSDPNALPSVPVKNRRARRQGVVSASGFCWSLVWLIWAVVRLVWNTLVDVLLVNATVLFLRDTRTPIKGPATGEGRNGKRFVHRTVSLGDIKMVKNAMNMTINDVLLGVTEAGISRYLNRKYGEDQQHRGTESQKLDIPRNIRLRASVLVNLRPTTGIQDLADLMAKGPKEKWGWGNWIGYLMLPLTISSQDDPLEHVRRGKSIIDRKKLSLEPVFTCLGARVVIQTLGVKVASWIANRVLFNTTLAFSNMAGPVEEISFYGHPLSYLAPTVYGHPHALTIHFQSYCNTITISLAVDPGLIPDPHVLCDDLEDSLKAIKEAVVQKFVQKDPGIV</sequence>
<dbReference type="PANTHER" id="PTHR31650">
    <property type="entry name" value="O-ACYLTRANSFERASE (WSD1-LIKE) FAMILY PROTEIN"/>
    <property type="match status" value="1"/>
</dbReference>
<dbReference type="GO" id="GO:0019432">
    <property type="term" value="P:triglyceride biosynthetic process"/>
    <property type="evidence" value="ECO:0007669"/>
    <property type="project" value="TreeGrafter"/>
</dbReference>
<feature type="domain" description="O-acyltransferase WSD1-like N-terminal" evidence="12">
    <location>
        <begin position="126"/>
        <end position="290"/>
    </location>
</feature>
<dbReference type="AlphaFoldDB" id="A0AAV0Q8X4"/>
<dbReference type="Gene3D" id="3.30.559.10">
    <property type="entry name" value="Chloramphenicol acetyltransferase-like domain"/>
    <property type="match status" value="1"/>
</dbReference>
<evidence type="ECO:0000256" key="2">
    <source>
        <dbReference type="ARBA" id="ARBA00004586"/>
    </source>
</evidence>
<evidence type="ECO:0000259" key="13">
    <source>
        <dbReference type="Pfam" id="PF06974"/>
    </source>
</evidence>
<dbReference type="SUPFAM" id="SSF52777">
    <property type="entry name" value="CoA-dependent acyltransferases"/>
    <property type="match status" value="1"/>
</dbReference>
<keyword evidence="11" id="KW-0812">Transmembrane</keyword>
<comment type="catalytic activity">
    <reaction evidence="10">
        <text>an acyl-CoA + a 1,2-diacyl-sn-glycerol = a triacyl-sn-glycerol + CoA</text>
        <dbReference type="Rhea" id="RHEA:10868"/>
        <dbReference type="ChEBI" id="CHEBI:17815"/>
        <dbReference type="ChEBI" id="CHEBI:57287"/>
        <dbReference type="ChEBI" id="CHEBI:58342"/>
        <dbReference type="ChEBI" id="CHEBI:64615"/>
        <dbReference type="EC" id="2.3.1.20"/>
    </reaction>
</comment>
<keyword evidence="7" id="KW-0012">Acyltransferase</keyword>
<accession>A0AAV0Q8X4</accession>
<evidence type="ECO:0000256" key="1">
    <source>
        <dbReference type="ARBA" id="ARBA00004162"/>
    </source>
</evidence>
<evidence type="ECO:0000256" key="7">
    <source>
        <dbReference type="ARBA" id="ARBA00023315"/>
    </source>
</evidence>
<evidence type="ECO:0000256" key="5">
    <source>
        <dbReference type="ARBA" id="ARBA00022679"/>
    </source>
</evidence>
<keyword evidence="15" id="KW-1185">Reference proteome</keyword>
<feature type="domain" description="O-acyltransferase WSD1 C-terminal" evidence="13">
    <location>
        <begin position="360"/>
        <end position="504"/>
    </location>
</feature>
<evidence type="ECO:0000256" key="6">
    <source>
        <dbReference type="ARBA" id="ARBA00022824"/>
    </source>
</evidence>
<comment type="caution">
    <text evidence="14">The sequence shown here is derived from an EMBL/GenBank/DDBJ whole genome shotgun (WGS) entry which is preliminary data.</text>
</comment>
<dbReference type="PANTHER" id="PTHR31650:SF1">
    <property type="entry name" value="WAX ESTER SYNTHASE_DIACYLGLYCEROL ACYLTRANSFERASE 4-RELATED"/>
    <property type="match status" value="1"/>
</dbReference>
<feature type="transmembrane region" description="Helical" evidence="11">
    <location>
        <begin position="207"/>
        <end position="229"/>
    </location>
</feature>
<dbReference type="InterPro" id="IPR045034">
    <property type="entry name" value="O-acyltransferase_WSD1-like"/>
</dbReference>
<dbReference type="EMBL" id="CAMGYJ010000009">
    <property type="protein sequence ID" value="CAI0541802.1"/>
    <property type="molecule type" value="Genomic_DNA"/>
</dbReference>
<dbReference type="Pfam" id="PF03007">
    <property type="entry name" value="WS_DGAT_cat"/>
    <property type="match status" value="1"/>
</dbReference>
<keyword evidence="11" id="KW-1133">Transmembrane helix</keyword>
<comment type="pathway">
    <text evidence="4">Lipid metabolism.</text>
</comment>
<dbReference type="Proteomes" id="UP001154282">
    <property type="component" value="Unassembled WGS sequence"/>
</dbReference>
<evidence type="ECO:0000259" key="12">
    <source>
        <dbReference type="Pfam" id="PF03007"/>
    </source>
</evidence>
<evidence type="ECO:0000313" key="14">
    <source>
        <dbReference type="EMBL" id="CAI0541802.1"/>
    </source>
</evidence>
<protein>
    <recommendedName>
        <fullName evidence="16">Diacylglycerol O-acyltransferase</fullName>
    </recommendedName>
</protein>
<keyword evidence="5" id="KW-0808">Transferase</keyword>
<evidence type="ECO:0008006" key="16">
    <source>
        <dbReference type="Google" id="ProtNLM"/>
    </source>
</evidence>
<evidence type="ECO:0000256" key="4">
    <source>
        <dbReference type="ARBA" id="ARBA00005189"/>
    </source>
</evidence>
<comment type="subcellular location">
    <subcellularLocation>
        <location evidence="1">Cell membrane</location>
        <topology evidence="1">Single-pass membrane protein</topology>
    </subcellularLocation>
    <subcellularLocation>
        <location evidence="2">Endoplasmic reticulum membrane</location>
    </subcellularLocation>
</comment>
<dbReference type="InterPro" id="IPR004255">
    <property type="entry name" value="O-acyltransferase_WSD1_N"/>
</dbReference>
<dbReference type="GO" id="GO:0004144">
    <property type="term" value="F:diacylglycerol O-acyltransferase activity"/>
    <property type="evidence" value="ECO:0007669"/>
    <property type="project" value="UniProtKB-EC"/>
</dbReference>
<evidence type="ECO:0000256" key="10">
    <source>
        <dbReference type="ARBA" id="ARBA00048109"/>
    </source>
</evidence>
<dbReference type="Pfam" id="PF06974">
    <property type="entry name" value="WS_DGAT_C"/>
    <property type="match status" value="1"/>
</dbReference>
<organism evidence="14 15">
    <name type="scientific">Linum tenue</name>
    <dbReference type="NCBI Taxonomy" id="586396"/>
    <lineage>
        <taxon>Eukaryota</taxon>
        <taxon>Viridiplantae</taxon>
        <taxon>Streptophyta</taxon>
        <taxon>Embryophyta</taxon>
        <taxon>Tracheophyta</taxon>
        <taxon>Spermatophyta</taxon>
        <taxon>Magnoliopsida</taxon>
        <taxon>eudicotyledons</taxon>
        <taxon>Gunneridae</taxon>
        <taxon>Pentapetalae</taxon>
        <taxon>rosids</taxon>
        <taxon>fabids</taxon>
        <taxon>Malpighiales</taxon>
        <taxon>Linaceae</taxon>
        <taxon>Linum</taxon>
    </lineage>
</organism>